<accession>A0A164WX60</accession>
<dbReference type="Proteomes" id="UP000076858">
    <property type="component" value="Unassembled WGS sequence"/>
</dbReference>
<feature type="compositionally biased region" description="Low complexity" evidence="1">
    <location>
        <begin position="76"/>
        <end position="90"/>
    </location>
</feature>
<keyword evidence="3" id="KW-1185">Reference proteome</keyword>
<dbReference type="EMBL" id="LRGB01001036">
    <property type="protein sequence ID" value="KZS13663.1"/>
    <property type="molecule type" value="Genomic_DNA"/>
</dbReference>
<evidence type="ECO:0000313" key="3">
    <source>
        <dbReference type="Proteomes" id="UP000076858"/>
    </source>
</evidence>
<feature type="region of interest" description="Disordered" evidence="1">
    <location>
        <begin position="133"/>
        <end position="163"/>
    </location>
</feature>
<dbReference type="AlphaFoldDB" id="A0A164WX60"/>
<feature type="compositionally biased region" description="Polar residues" evidence="1">
    <location>
        <begin position="250"/>
        <end position="261"/>
    </location>
</feature>
<sequence length="261" mass="27496">MADLLPFRLVTSSSRTKFSELHITALKTYAVIKQDDPVLLHFSPASRRVKMGGSALCKTLAVICLLANLLEPIESLPLPTTTTEPPSISPDSMADASDDVATTESNDSSGQPALPSIASHVYAILTIFHSPTSPPDSLRTTTDDPNAISSPVVSSSTASLSEDNCSSEAVDLGPCRKRTASFDGLAGAVFSYLNDHVRRSLMEATSPSRSSDAWRFTNVEQVGEASSDSLGSGDAPTDVDDVAGQHDSSKPQTSTLPTTNI</sequence>
<feature type="compositionally biased region" description="Low complexity" evidence="1">
    <location>
        <begin position="149"/>
        <end position="161"/>
    </location>
</feature>
<gene>
    <name evidence="2" type="ORF">APZ42_021068</name>
</gene>
<evidence type="ECO:0000256" key="1">
    <source>
        <dbReference type="SAM" id="MobiDB-lite"/>
    </source>
</evidence>
<feature type="compositionally biased region" description="Polar residues" evidence="1">
    <location>
        <begin position="138"/>
        <end position="148"/>
    </location>
</feature>
<feature type="region of interest" description="Disordered" evidence="1">
    <location>
        <begin position="204"/>
        <end position="261"/>
    </location>
</feature>
<feature type="region of interest" description="Disordered" evidence="1">
    <location>
        <begin position="76"/>
        <end position="113"/>
    </location>
</feature>
<feature type="compositionally biased region" description="Polar residues" evidence="1">
    <location>
        <begin position="218"/>
        <end position="230"/>
    </location>
</feature>
<organism evidence="2 3">
    <name type="scientific">Daphnia magna</name>
    <dbReference type="NCBI Taxonomy" id="35525"/>
    <lineage>
        <taxon>Eukaryota</taxon>
        <taxon>Metazoa</taxon>
        <taxon>Ecdysozoa</taxon>
        <taxon>Arthropoda</taxon>
        <taxon>Crustacea</taxon>
        <taxon>Branchiopoda</taxon>
        <taxon>Diplostraca</taxon>
        <taxon>Cladocera</taxon>
        <taxon>Anomopoda</taxon>
        <taxon>Daphniidae</taxon>
        <taxon>Daphnia</taxon>
    </lineage>
</organism>
<reference evidence="2 3" key="1">
    <citation type="submission" date="2016-03" db="EMBL/GenBank/DDBJ databases">
        <title>EvidentialGene: Evidence-directed Construction of Genes on Genomes.</title>
        <authorList>
            <person name="Gilbert D.G."/>
            <person name="Choi J.-H."/>
            <person name="Mockaitis K."/>
            <person name="Colbourne J."/>
            <person name="Pfrender M."/>
        </authorList>
    </citation>
    <scope>NUCLEOTIDE SEQUENCE [LARGE SCALE GENOMIC DNA]</scope>
    <source>
        <strain evidence="2 3">Xinb3</strain>
        <tissue evidence="2">Complete organism</tissue>
    </source>
</reference>
<evidence type="ECO:0000313" key="2">
    <source>
        <dbReference type="EMBL" id="KZS13663.1"/>
    </source>
</evidence>
<proteinExistence type="predicted"/>
<name>A0A164WX60_9CRUS</name>
<feature type="compositionally biased region" description="Polar residues" evidence="1">
    <location>
        <begin position="100"/>
        <end position="111"/>
    </location>
</feature>
<comment type="caution">
    <text evidence="2">The sequence shown here is derived from an EMBL/GenBank/DDBJ whole genome shotgun (WGS) entry which is preliminary data.</text>
</comment>
<protein>
    <submittedName>
        <fullName evidence="2">Uncharacterized protein</fullName>
    </submittedName>
</protein>